<dbReference type="RefSeq" id="WP_085286193.1">
    <property type="nucleotide sequence ID" value="NZ_FOBI01000035.1"/>
</dbReference>
<gene>
    <name evidence="1" type="ORF">SAMN05216262_13513</name>
</gene>
<dbReference type="Proteomes" id="UP000199297">
    <property type="component" value="Unassembled WGS sequence"/>
</dbReference>
<dbReference type="EMBL" id="FOBI01000035">
    <property type="protein sequence ID" value="SEL93247.1"/>
    <property type="molecule type" value="Genomic_DNA"/>
</dbReference>
<protein>
    <submittedName>
        <fullName evidence="1">Uncharacterized protein</fullName>
    </submittedName>
</protein>
<evidence type="ECO:0000313" key="2">
    <source>
        <dbReference type="Proteomes" id="UP000199297"/>
    </source>
</evidence>
<accession>A0A1H7UAD3</accession>
<organism evidence="1 2">
    <name type="scientific">Colwellia chukchiensis</name>
    <dbReference type="NCBI Taxonomy" id="641665"/>
    <lineage>
        <taxon>Bacteria</taxon>
        <taxon>Pseudomonadati</taxon>
        <taxon>Pseudomonadota</taxon>
        <taxon>Gammaproteobacteria</taxon>
        <taxon>Alteromonadales</taxon>
        <taxon>Colwelliaceae</taxon>
        <taxon>Colwellia</taxon>
    </lineage>
</organism>
<sequence length="105" mass="11906">MNTTVKDWYIVSIFDDEELIGKILWGTCEEDETYRFSPGSYISTSNIEKIFPNKRLIITASGSFYNVIGSGDVAQVQLKDLELLRHGFSPDQITQLNLAPNGFFH</sequence>
<name>A0A1H7UAD3_9GAMM</name>
<evidence type="ECO:0000313" key="1">
    <source>
        <dbReference type="EMBL" id="SEL93247.1"/>
    </source>
</evidence>
<dbReference type="OrthoDB" id="674527at2"/>
<dbReference type="AlphaFoldDB" id="A0A1H7UAD3"/>
<proteinExistence type="predicted"/>
<keyword evidence="2" id="KW-1185">Reference proteome</keyword>
<reference evidence="2" key="1">
    <citation type="submission" date="2016-10" db="EMBL/GenBank/DDBJ databases">
        <authorList>
            <person name="Varghese N."/>
            <person name="Submissions S."/>
        </authorList>
    </citation>
    <scope>NUCLEOTIDE SEQUENCE [LARGE SCALE GENOMIC DNA]</scope>
    <source>
        <strain evidence="2">CGMCC 1.9127</strain>
    </source>
</reference>